<name>A0ABQ7AJ30_BRACR</name>
<evidence type="ECO:0000313" key="1">
    <source>
        <dbReference type="EMBL" id="KAF3497792.1"/>
    </source>
</evidence>
<reference evidence="1 2" key="1">
    <citation type="journal article" date="2020" name="BMC Genomics">
        <title>Intraspecific diversification of the crop wild relative Brassica cretica Lam. using demographic model selection.</title>
        <authorList>
            <person name="Kioukis A."/>
            <person name="Michalopoulou V.A."/>
            <person name="Briers L."/>
            <person name="Pirintsos S."/>
            <person name="Studholme D.J."/>
            <person name="Pavlidis P."/>
            <person name="Sarris P.F."/>
        </authorList>
    </citation>
    <scope>NUCLEOTIDE SEQUENCE [LARGE SCALE GENOMIC DNA]</scope>
    <source>
        <strain evidence="2">cv. PFS-1207/04</strain>
    </source>
</reference>
<dbReference type="Proteomes" id="UP000266723">
    <property type="component" value="Unassembled WGS sequence"/>
</dbReference>
<accession>A0ABQ7AJ30</accession>
<gene>
    <name evidence="1" type="ORF">DY000_02053757</name>
</gene>
<evidence type="ECO:0008006" key="3">
    <source>
        <dbReference type="Google" id="ProtNLM"/>
    </source>
</evidence>
<keyword evidence="2" id="KW-1185">Reference proteome</keyword>
<proteinExistence type="predicted"/>
<organism evidence="1 2">
    <name type="scientific">Brassica cretica</name>
    <name type="common">Mustard</name>
    <dbReference type="NCBI Taxonomy" id="69181"/>
    <lineage>
        <taxon>Eukaryota</taxon>
        <taxon>Viridiplantae</taxon>
        <taxon>Streptophyta</taxon>
        <taxon>Embryophyta</taxon>
        <taxon>Tracheophyta</taxon>
        <taxon>Spermatophyta</taxon>
        <taxon>Magnoliopsida</taxon>
        <taxon>eudicotyledons</taxon>
        <taxon>Gunneridae</taxon>
        <taxon>Pentapetalae</taxon>
        <taxon>rosids</taxon>
        <taxon>malvids</taxon>
        <taxon>Brassicales</taxon>
        <taxon>Brassicaceae</taxon>
        <taxon>Brassiceae</taxon>
        <taxon>Brassica</taxon>
    </lineage>
</organism>
<comment type="caution">
    <text evidence="1">The sequence shown here is derived from an EMBL/GenBank/DDBJ whole genome shotgun (WGS) entry which is preliminary data.</text>
</comment>
<evidence type="ECO:0000313" key="2">
    <source>
        <dbReference type="Proteomes" id="UP000266723"/>
    </source>
</evidence>
<sequence>MSTPERPILLQITTRGLRSDCVSWLLWSASFDLCFETVISSDKLENILPAFPVVEELYIESITWKESGDSVSSASLKKLIIHANGRQSMIAHITTTTRNISIGSSSQ</sequence>
<protein>
    <recommendedName>
        <fullName evidence="3">FBD domain-containing protein</fullName>
    </recommendedName>
</protein>
<dbReference type="EMBL" id="QGKV02002055">
    <property type="protein sequence ID" value="KAF3497792.1"/>
    <property type="molecule type" value="Genomic_DNA"/>
</dbReference>